<dbReference type="Gene3D" id="3.40.50.150">
    <property type="entry name" value="Vaccinia Virus protein VP39"/>
    <property type="match status" value="1"/>
</dbReference>
<dbReference type="Pfam" id="PF13649">
    <property type="entry name" value="Methyltransf_25"/>
    <property type="match status" value="1"/>
</dbReference>
<keyword evidence="2" id="KW-0489">Methyltransferase</keyword>
<feature type="domain" description="Methyltransferase" evidence="1">
    <location>
        <begin position="194"/>
        <end position="291"/>
    </location>
</feature>
<dbReference type="RefSeq" id="WP_277865978.1">
    <property type="nucleotide sequence ID" value="NZ_JAKKUT010000002.1"/>
</dbReference>
<gene>
    <name evidence="2" type="ORF">L3556_03800</name>
</gene>
<reference evidence="2" key="1">
    <citation type="journal article" date="2022" name="Genome Biol. Evol.">
        <title>A New Gene Family Diagnostic for Intracellular Biomineralization of Amorphous Ca Carbonates by Cyanobacteria.</title>
        <authorList>
            <person name="Benzerara K."/>
            <person name="Duprat E."/>
            <person name="Bitard-Feildel T."/>
            <person name="Caumes G."/>
            <person name="Cassier-Chauvat C."/>
            <person name="Chauvat F."/>
            <person name="Dezi M."/>
            <person name="Diop S.I."/>
            <person name="Gaschignard G."/>
            <person name="Gorgen S."/>
            <person name="Gugger M."/>
            <person name="Lopez-Garcia P."/>
            <person name="Millet M."/>
            <person name="Skouri-Panet F."/>
            <person name="Moreira D."/>
            <person name="Callebaut I."/>
        </authorList>
    </citation>
    <scope>NUCLEOTIDE SEQUENCE</scope>
    <source>
        <strain evidence="2">G9</strain>
    </source>
</reference>
<dbReference type="PANTHER" id="PTHR43591">
    <property type="entry name" value="METHYLTRANSFERASE"/>
    <property type="match status" value="1"/>
</dbReference>
<comment type="caution">
    <text evidence="2">The sequence shown here is derived from an EMBL/GenBank/DDBJ whole genome shotgun (WGS) entry which is preliminary data.</text>
</comment>
<keyword evidence="3" id="KW-1185">Reference proteome</keyword>
<accession>A0ABT6EWC3</accession>
<dbReference type="Proteomes" id="UP001154265">
    <property type="component" value="Unassembled WGS sequence"/>
</dbReference>
<organism evidence="2 3">
    <name type="scientific">Candidatus Synechococcus calcipolaris G9</name>
    <dbReference type="NCBI Taxonomy" id="1497997"/>
    <lineage>
        <taxon>Bacteria</taxon>
        <taxon>Bacillati</taxon>
        <taxon>Cyanobacteriota</taxon>
        <taxon>Cyanophyceae</taxon>
        <taxon>Synechococcales</taxon>
        <taxon>Synechococcaceae</taxon>
        <taxon>Synechococcus</taxon>
    </lineage>
</organism>
<evidence type="ECO:0000313" key="2">
    <source>
        <dbReference type="EMBL" id="MDG2990060.1"/>
    </source>
</evidence>
<dbReference type="InterPro" id="IPR029063">
    <property type="entry name" value="SAM-dependent_MTases_sf"/>
</dbReference>
<reference evidence="2" key="2">
    <citation type="submission" date="2022-01" db="EMBL/GenBank/DDBJ databases">
        <authorList>
            <person name="Zivanovic Y."/>
            <person name="Moreira D."/>
            <person name="Lopez-Garcia P."/>
        </authorList>
    </citation>
    <scope>NUCLEOTIDE SEQUENCE</scope>
    <source>
        <strain evidence="2">G9</strain>
    </source>
</reference>
<dbReference type="GO" id="GO:0032259">
    <property type="term" value="P:methylation"/>
    <property type="evidence" value="ECO:0007669"/>
    <property type="project" value="UniProtKB-KW"/>
</dbReference>
<dbReference type="InterPro" id="IPR041698">
    <property type="entry name" value="Methyltransf_25"/>
</dbReference>
<keyword evidence="2" id="KW-0808">Transferase</keyword>
<dbReference type="CDD" id="cd02440">
    <property type="entry name" value="AdoMet_MTases"/>
    <property type="match status" value="1"/>
</dbReference>
<evidence type="ECO:0000259" key="1">
    <source>
        <dbReference type="Pfam" id="PF13649"/>
    </source>
</evidence>
<evidence type="ECO:0000313" key="3">
    <source>
        <dbReference type="Proteomes" id="UP001154265"/>
    </source>
</evidence>
<dbReference type="GO" id="GO:0008168">
    <property type="term" value="F:methyltransferase activity"/>
    <property type="evidence" value="ECO:0007669"/>
    <property type="project" value="UniProtKB-KW"/>
</dbReference>
<name>A0ABT6EWC3_9SYNE</name>
<dbReference type="SUPFAM" id="SSF53335">
    <property type="entry name" value="S-adenosyl-L-methionine-dependent methyltransferases"/>
    <property type="match status" value="1"/>
</dbReference>
<sequence>MQLTPSLESLNVNLTDITHHAYETVQRGKHFFAIAHKALSTHIFLGLFPPTQKRTQPLSPEVLAWVQERYNALLETDWQGAERGIYPIDLLFDAPWTEFLQFYPSLWLDSSKMWQRANANMFQEFDAAINLENYPQYYRQNFHYQTDGYLSETSANLYDMQVEILFGGTADAMRRRILAPLVDHVQRNSPSPRILDIACGTGRTLKQLQAAFPTASLFGLDLSESYLRKANTLLIQEAGVLPQLVQGRAEDLPYVENHFDILTCIFLFHELPAPVRQQVIAEAYRVLQPGGMFILCDSIQVADFPGQRVMMDNFANLYHEPFYRNYIEDDISQRLTDDGFELLGVEYHFMSKYWIVRKP</sequence>
<proteinExistence type="predicted"/>
<protein>
    <submittedName>
        <fullName evidence="2">Class I SAM-dependent methyltransferase</fullName>
    </submittedName>
</protein>
<dbReference type="EMBL" id="JAKKUT010000002">
    <property type="protein sequence ID" value="MDG2990060.1"/>
    <property type="molecule type" value="Genomic_DNA"/>
</dbReference>